<evidence type="ECO:0000313" key="2">
    <source>
        <dbReference type="Proteomes" id="UP000664859"/>
    </source>
</evidence>
<evidence type="ECO:0000313" key="1">
    <source>
        <dbReference type="EMBL" id="KAG5189863.1"/>
    </source>
</evidence>
<dbReference type="EMBL" id="JAFCMP010000044">
    <property type="protein sequence ID" value="KAG5189863.1"/>
    <property type="molecule type" value="Genomic_DNA"/>
</dbReference>
<sequence length="111" mass="11908">MASKTKDCNSGADSWVVTVNSLDRIAGTSSGYTVALPVDLPKRAYKCTTRFIAASLTVTLAYAMLIKSPALTRCVSTTTALCCFNGQQQAEPGILYFSTAPERIDVTFMIV</sequence>
<dbReference type="Proteomes" id="UP000664859">
    <property type="component" value="Unassembled WGS sequence"/>
</dbReference>
<accession>A0A836CLN9</accession>
<dbReference type="AlphaFoldDB" id="A0A836CLN9"/>
<keyword evidence="2" id="KW-1185">Reference proteome</keyword>
<reference evidence="1" key="1">
    <citation type="submission" date="2021-02" db="EMBL/GenBank/DDBJ databases">
        <title>First Annotated Genome of the Yellow-green Alga Tribonema minus.</title>
        <authorList>
            <person name="Mahan K.M."/>
        </authorList>
    </citation>
    <scope>NUCLEOTIDE SEQUENCE</scope>
    <source>
        <strain evidence="1">UTEX B ZZ1240</strain>
    </source>
</reference>
<proteinExistence type="predicted"/>
<organism evidence="1 2">
    <name type="scientific">Tribonema minus</name>
    <dbReference type="NCBI Taxonomy" id="303371"/>
    <lineage>
        <taxon>Eukaryota</taxon>
        <taxon>Sar</taxon>
        <taxon>Stramenopiles</taxon>
        <taxon>Ochrophyta</taxon>
        <taxon>PX clade</taxon>
        <taxon>Xanthophyceae</taxon>
        <taxon>Tribonematales</taxon>
        <taxon>Tribonemataceae</taxon>
        <taxon>Tribonema</taxon>
    </lineage>
</organism>
<gene>
    <name evidence="1" type="ORF">JKP88DRAFT_286519</name>
</gene>
<comment type="caution">
    <text evidence="1">The sequence shown here is derived from an EMBL/GenBank/DDBJ whole genome shotgun (WGS) entry which is preliminary data.</text>
</comment>
<name>A0A836CLN9_9STRA</name>
<protein>
    <submittedName>
        <fullName evidence="1">Uncharacterized protein</fullName>
    </submittedName>
</protein>